<gene>
    <name evidence="8" type="ORF">WJX84_011559</name>
</gene>
<keyword evidence="5" id="KW-0804">Transcription</keyword>
<name>A0AAW1TBY3_9CHLO</name>
<comment type="caution">
    <text evidence="8">The sequence shown here is derived from an EMBL/GenBank/DDBJ whole genome shotgun (WGS) entry which is preliminary data.</text>
</comment>
<evidence type="ECO:0000256" key="7">
    <source>
        <dbReference type="SAM" id="MobiDB-lite"/>
    </source>
</evidence>
<proteinExistence type="inferred from homology"/>
<dbReference type="PANTHER" id="PTHR13421:SF16">
    <property type="entry name" value="SNRNA-ACTIVATING PROTEIN COMPLEX SUBUNIT 3"/>
    <property type="match status" value="1"/>
</dbReference>
<keyword evidence="6" id="KW-0539">Nucleus</keyword>
<protein>
    <recommendedName>
        <fullName evidence="10">snRNA-activating protein complex subunit 3</fullName>
    </recommendedName>
</protein>
<feature type="compositionally biased region" description="Basic and acidic residues" evidence="7">
    <location>
        <begin position="265"/>
        <end position="276"/>
    </location>
</feature>
<comment type="similarity">
    <text evidence="2">Belongs to the SNAPC3/SRD2 family.</text>
</comment>
<feature type="compositionally biased region" description="Polar residues" evidence="7">
    <location>
        <begin position="1"/>
        <end position="23"/>
    </location>
</feature>
<sequence>MYWSTNSESHQQSQASRPRVSTGTKERACKKCGQVRPSQDFGPRCKNCNICRGIAAPDLGAADKGAHPSATQLAASDAAGTGYVEADAEAGSELARSRPQRKRSAAPSCPGSSSLQIVLEDPAPVTAELKRCAPALDGPIGVSHSTYVSEGLRVANFKAASTELWEKLLQQLDQSAEAGDAVDISIEGLECETFEDFRQQADRADGFLPGLPALLQLEPAPPSEEPTADAAPKQPQPAAQNQELPMGAGEEPSGSTVLQQPRPAAKREGTFQRREPGQGAWPSEAHQQAQVDAQSAAPRPSTGQCATDQLDVVPHAPGAARAETGPGEILESLRKGSPRHLELKRRWKEKTAGKMQAAAPHLLSVQRALRRNTSQHKGFRQTLYWTARNSSEDWAEVEPDVAGAPLIHSTRGAKGEVDQDQMLGLQHSTQSGPTPGFEIAEGPEVPLDETILRIELRPSDKPTKTGQVFLVLATNTLAQLRDKIHCHADISMVSVHGSLAPSSFFYMEGIFYNDWRHPEAQDYSEEIRDFCWRQGVEPPAGAVQSLEHTPVPAAVHEPMGEESLAAHQHQGGLTVHGSTDTLAPHLEISTAGGCLGSRDMATTRFQDLDLRIGPRAGYIFCHQGSCEHLVVVRDIRRIHPLDGGDPRFMGSYPYLTGQDEPAKRNCEICGKKHGVCITHDDMIAPHNPCIWCQECYEMLHFVSEDDDRKVLGASHKVFPYACG</sequence>
<evidence type="ECO:0000313" key="9">
    <source>
        <dbReference type="Proteomes" id="UP001485043"/>
    </source>
</evidence>
<evidence type="ECO:0000256" key="4">
    <source>
        <dbReference type="ARBA" id="ARBA00023125"/>
    </source>
</evidence>
<keyword evidence="9" id="KW-1185">Reference proteome</keyword>
<dbReference type="Proteomes" id="UP001485043">
    <property type="component" value="Unassembled WGS sequence"/>
</dbReference>
<evidence type="ECO:0008006" key="10">
    <source>
        <dbReference type="Google" id="ProtNLM"/>
    </source>
</evidence>
<dbReference type="GO" id="GO:0005634">
    <property type="term" value="C:nucleus"/>
    <property type="evidence" value="ECO:0007669"/>
    <property type="project" value="UniProtKB-SubCell"/>
</dbReference>
<accession>A0AAW1TBY3</accession>
<dbReference type="GO" id="GO:0000978">
    <property type="term" value="F:RNA polymerase II cis-regulatory region sequence-specific DNA binding"/>
    <property type="evidence" value="ECO:0007669"/>
    <property type="project" value="TreeGrafter"/>
</dbReference>
<dbReference type="GO" id="GO:0019185">
    <property type="term" value="C:snRNA-activating protein complex"/>
    <property type="evidence" value="ECO:0007669"/>
    <property type="project" value="TreeGrafter"/>
</dbReference>
<dbReference type="GO" id="GO:0001006">
    <property type="term" value="F:RNA polymerase III type 3 promoter sequence-specific DNA binding"/>
    <property type="evidence" value="ECO:0007669"/>
    <property type="project" value="TreeGrafter"/>
</dbReference>
<feature type="region of interest" description="Disordered" evidence="7">
    <location>
        <begin position="213"/>
        <end position="307"/>
    </location>
</feature>
<reference evidence="8 9" key="1">
    <citation type="journal article" date="2024" name="Nat. Commun.">
        <title>Phylogenomics reveals the evolutionary origins of lichenization in chlorophyte algae.</title>
        <authorList>
            <person name="Puginier C."/>
            <person name="Libourel C."/>
            <person name="Otte J."/>
            <person name="Skaloud P."/>
            <person name="Haon M."/>
            <person name="Grisel S."/>
            <person name="Petersen M."/>
            <person name="Berrin J.G."/>
            <person name="Delaux P.M."/>
            <person name="Dal Grande F."/>
            <person name="Keller J."/>
        </authorList>
    </citation>
    <scope>NUCLEOTIDE SEQUENCE [LARGE SCALE GENOMIC DNA]</scope>
    <source>
        <strain evidence="8 9">SAG 2523</strain>
    </source>
</reference>
<dbReference type="AlphaFoldDB" id="A0AAW1TBY3"/>
<evidence type="ECO:0000256" key="1">
    <source>
        <dbReference type="ARBA" id="ARBA00004123"/>
    </source>
</evidence>
<dbReference type="PANTHER" id="PTHR13421">
    <property type="entry name" value="SNRNA-ACTIVATING PROTEIN COMPLEX SUBUNIT 3"/>
    <property type="match status" value="1"/>
</dbReference>
<evidence type="ECO:0000256" key="6">
    <source>
        <dbReference type="ARBA" id="ARBA00023242"/>
    </source>
</evidence>
<organism evidence="8 9">
    <name type="scientific">Apatococcus fuscideae</name>
    <dbReference type="NCBI Taxonomy" id="2026836"/>
    <lineage>
        <taxon>Eukaryota</taxon>
        <taxon>Viridiplantae</taxon>
        <taxon>Chlorophyta</taxon>
        <taxon>core chlorophytes</taxon>
        <taxon>Trebouxiophyceae</taxon>
        <taxon>Chlorellales</taxon>
        <taxon>Chlorellaceae</taxon>
        <taxon>Apatococcus</taxon>
    </lineage>
</organism>
<dbReference type="EMBL" id="JALJOV010000094">
    <property type="protein sequence ID" value="KAK9867327.1"/>
    <property type="molecule type" value="Genomic_DNA"/>
</dbReference>
<dbReference type="GO" id="GO:0042795">
    <property type="term" value="P:snRNA transcription by RNA polymerase II"/>
    <property type="evidence" value="ECO:0007669"/>
    <property type="project" value="TreeGrafter"/>
</dbReference>
<evidence type="ECO:0000256" key="3">
    <source>
        <dbReference type="ARBA" id="ARBA00023015"/>
    </source>
</evidence>
<evidence type="ECO:0000256" key="2">
    <source>
        <dbReference type="ARBA" id="ARBA00010410"/>
    </source>
</evidence>
<dbReference type="GO" id="GO:0003681">
    <property type="term" value="F:bent DNA binding"/>
    <property type="evidence" value="ECO:0007669"/>
    <property type="project" value="TreeGrafter"/>
</dbReference>
<comment type="subcellular location">
    <subcellularLocation>
        <location evidence="1">Nucleus</location>
    </subcellularLocation>
</comment>
<dbReference type="InterPro" id="IPR022042">
    <property type="entry name" value="snRNA-activating_su3"/>
</dbReference>
<feature type="region of interest" description="Disordered" evidence="7">
    <location>
        <begin position="1"/>
        <end position="39"/>
    </location>
</feature>
<evidence type="ECO:0000256" key="5">
    <source>
        <dbReference type="ARBA" id="ARBA00023163"/>
    </source>
</evidence>
<dbReference type="GO" id="GO:0001046">
    <property type="term" value="F:core promoter sequence-specific DNA binding"/>
    <property type="evidence" value="ECO:0007669"/>
    <property type="project" value="TreeGrafter"/>
</dbReference>
<keyword evidence="4" id="KW-0238">DNA-binding</keyword>
<dbReference type="Pfam" id="PF12251">
    <property type="entry name" value="SNAPC3"/>
    <property type="match status" value="1"/>
</dbReference>
<feature type="compositionally biased region" description="Low complexity" evidence="7">
    <location>
        <begin position="228"/>
        <end position="242"/>
    </location>
</feature>
<feature type="region of interest" description="Disordered" evidence="7">
    <location>
        <begin position="90"/>
        <end position="113"/>
    </location>
</feature>
<evidence type="ECO:0000313" key="8">
    <source>
        <dbReference type="EMBL" id="KAK9867327.1"/>
    </source>
</evidence>
<dbReference type="GO" id="GO:0042796">
    <property type="term" value="P:snRNA transcription by RNA polymerase III"/>
    <property type="evidence" value="ECO:0007669"/>
    <property type="project" value="TreeGrafter"/>
</dbReference>
<keyword evidence="3" id="KW-0805">Transcription regulation</keyword>